<dbReference type="PROSITE" id="PS50850">
    <property type="entry name" value="MFS"/>
    <property type="match status" value="1"/>
</dbReference>
<name>A0A0E4H0Y3_MYCLN</name>
<dbReference type="AlphaFoldDB" id="A0A0E4H0Y3"/>
<feature type="transmembrane region" description="Helical" evidence="7">
    <location>
        <begin position="139"/>
        <end position="160"/>
    </location>
</feature>
<feature type="transmembrane region" description="Helical" evidence="7">
    <location>
        <begin position="172"/>
        <end position="196"/>
    </location>
</feature>
<feature type="transmembrane region" description="Helical" evidence="7">
    <location>
        <begin position="509"/>
        <end position="531"/>
    </location>
</feature>
<evidence type="ECO:0000256" key="2">
    <source>
        <dbReference type="ARBA" id="ARBA00022448"/>
    </source>
</evidence>
<feature type="transmembrane region" description="Helical" evidence="7">
    <location>
        <begin position="339"/>
        <end position="360"/>
    </location>
</feature>
<keyword evidence="2" id="KW-0813">Transport</keyword>
<dbReference type="Pfam" id="PF07690">
    <property type="entry name" value="MFS_1"/>
    <property type="match status" value="1"/>
</dbReference>
<proteinExistence type="predicted"/>
<evidence type="ECO:0000256" key="6">
    <source>
        <dbReference type="ARBA" id="ARBA00023136"/>
    </source>
</evidence>
<feature type="transmembrane region" description="Helical" evidence="7">
    <location>
        <begin position="83"/>
        <end position="102"/>
    </location>
</feature>
<feature type="transmembrane region" description="Helical" evidence="7">
    <location>
        <begin position="397"/>
        <end position="420"/>
    </location>
</feature>
<keyword evidence="6 7" id="KW-0472">Membrane</keyword>
<accession>A0A0E4H0Y3</accession>
<gene>
    <name evidence="9" type="ORF">BN1232_05184</name>
</gene>
<protein>
    <submittedName>
        <fullName evidence="9">EmrB efflux protein</fullName>
    </submittedName>
</protein>
<evidence type="ECO:0000256" key="3">
    <source>
        <dbReference type="ARBA" id="ARBA00022475"/>
    </source>
</evidence>
<feature type="transmembrane region" description="Helical" evidence="7">
    <location>
        <begin position="114"/>
        <end position="133"/>
    </location>
</feature>
<dbReference type="Gene3D" id="1.20.1720.10">
    <property type="entry name" value="Multidrug resistance protein D"/>
    <property type="match status" value="1"/>
</dbReference>
<feature type="domain" description="Major facilitator superfamily (MFS) profile" evidence="8">
    <location>
        <begin position="48"/>
        <end position="536"/>
    </location>
</feature>
<dbReference type="PANTHER" id="PTHR42718:SF46">
    <property type="entry name" value="BLR6921 PROTEIN"/>
    <property type="match status" value="1"/>
</dbReference>
<organism evidence="9 10">
    <name type="scientific">Mycobacterium lentiflavum</name>
    <dbReference type="NCBI Taxonomy" id="141349"/>
    <lineage>
        <taxon>Bacteria</taxon>
        <taxon>Bacillati</taxon>
        <taxon>Actinomycetota</taxon>
        <taxon>Actinomycetes</taxon>
        <taxon>Mycobacteriales</taxon>
        <taxon>Mycobacteriaceae</taxon>
        <taxon>Mycobacterium</taxon>
        <taxon>Mycobacterium simiae complex</taxon>
    </lineage>
</organism>
<feature type="transmembrane region" description="Helical" evidence="7">
    <location>
        <begin position="267"/>
        <end position="285"/>
    </location>
</feature>
<keyword evidence="4 7" id="KW-0812">Transmembrane</keyword>
<reference evidence="9 10" key="1">
    <citation type="submission" date="2015-03" db="EMBL/GenBank/DDBJ databases">
        <authorList>
            <person name="Urmite Genomes"/>
        </authorList>
    </citation>
    <scope>NUCLEOTIDE SEQUENCE [LARGE SCALE GENOMIC DNA]</scope>
    <source>
        <strain evidence="9 10">CSUR P1491</strain>
    </source>
</reference>
<evidence type="ECO:0000256" key="7">
    <source>
        <dbReference type="SAM" id="Phobius"/>
    </source>
</evidence>
<dbReference type="Proteomes" id="UP000199251">
    <property type="component" value="Unassembled WGS sequence"/>
</dbReference>
<keyword evidence="3" id="KW-1003">Cell membrane</keyword>
<dbReference type="STRING" id="141349.BN1232_05184"/>
<evidence type="ECO:0000256" key="5">
    <source>
        <dbReference type="ARBA" id="ARBA00022989"/>
    </source>
</evidence>
<dbReference type="GO" id="GO:0022857">
    <property type="term" value="F:transmembrane transporter activity"/>
    <property type="evidence" value="ECO:0007669"/>
    <property type="project" value="InterPro"/>
</dbReference>
<evidence type="ECO:0000256" key="4">
    <source>
        <dbReference type="ARBA" id="ARBA00022692"/>
    </source>
</evidence>
<feature type="transmembrane region" description="Helical" evidence="7">
    <location>
        <begin position="235"/>
        <end position="255"/>
    </location>
</feature>
<feature type="transmembrane region" description="Helical" evidence="7">
    <location>
        <begin position="306"/>
        <end position="327"/>
    </location>
</feature>
<dbReference type="NCBIfam" id="TIGR00711">
    <property type="entry name" value="efflux_EmrB"/>
    <property type="match status" value="1"/>
</dbReference>
<dbReference type="InterPro" id="IPR036259">
    <property type="entry name" value="MFS_trans_sf"/>
</dbReference>
<dbReference type="InterPro" id="IPR020846">
    <property type="entry name" value="MFS_dom"/>
</dbReference>
<feature type="transmembrane region" description="Helical" evidence="7">
    <location>
        <begin position="202"/>
        <end position="223"/>
    </location>
</feature>
<feature type="transmembrane region" description="Helical" evidence="7">
    <location>
        <begin position="48"/>
        <end position="71"/>
    </location>
</feature>
<feature type="transmembrane region" description="Helical" evidence="7">
    <location>
        <begin position="367"/>
        <end position="385"/>
    </location>
</feature>
<keyword evidence="5 7" id="KW-1133">Transmembrane helix</keyword>
<sequence>MLGRMLSDAVEGARSAAPNVAISVASAGPSAAAGRDYPDKLDAKLMRVVFICGLAAVMAVLDSTVVAVAQGTFVTQFNSSQAVVSWTVAAYMLAFATVIPVTGWAADRFGTKRLFIGSVLVFMLGSLLCAISPTIMLLIVFRVVQGIGGGMLMPLSFVILTREAGPKRVGRLMAIGGIPILLGPIGGPILGGWLVGAYGWEWIFLINLPIGLVAIVLAAITFPKDRPAPAEKFDIVSVLLLPPGVTLFLAGVSSIPAQGTVGNPAVLVPTITGFLLVAAFVLHSFRTDHPLIDLHLFKNRVVTQANLALLVFGAPFVGLGLLVPSYFQVVMHQTPMQSGMHLAPVGLGAVLTMPLAGAFMDKRGPGLMVLIGLPTMALGLGIFTYGVATEAAYQPTLLIGLAIMGLGVGCTTTPLSAAVLQALAPHQVARGTTLVTVNQQVSGSIGAALLGVILTQLFNHNETLVTANKLVAAQQQASGQRMPIEASSSAWKTMGPDFATNVAHGLSHAYTAVFVVAVAMVVLTIIPAAFLPMKRPEPVEDPVPAEALAD</sequence>
<evidence type="ECO:0000256" key="1">
    <source>
        <dbReference type="ARBA" id="ARBA00004651"/>
    </source>
</evidence>
<dbReference type="InterPro" id="IPR004638">
    <property type="entry name" value="EmrB-like"/>
</dbReference>
<evidence type="ECO:0000259" key="8">
    <source>
        <dbReference type="PROSITE" id="PS50850"/>
    </source>
</evidence>
<dbReference type="PANTHER" id="PTHR42718">
    <property type="entry name" value="MAJOR FACILITATOR SUPERFAMILY MULTIDRUG TRANSPORTER MFSC"/>
    <property type="match status" value="1"/>
</dbReference>
<dbReference type="SUPFAM" id="SSF103473">
    <property type="entry name" value="MFS general substrate transporter"/>
    <property type="match status" value="1"/>
</dbReference>
<dbReference type="CDD" id="cd17503">
    <property type="entry name" value="MFS_LmrB_MDR_like"/>
    <property type="match status" value="1"/>
</dbReference>
<evidence type="ECO:0000313" key="9">
    <source>
        <dbReference type="EMBL" id="CQD21198.1"/>
    </source>
</evidence>
<dbReference type="InterPro" id="IPR011701">
    <property type="entry name" value="MFS"/>
</dbReference>
<dbReference type="GO" id="GO:0005886">
    <property type="term" value="C:plasma membrane"/>
    <property type="evidence" value="ECO:0007669"/>
    <property type="project" value="UniProtKB-SubCell"/>
</dbReference>
<feature type="transmembrane region" description="Helical" evidence="7">
    <location>
        <begin position="441"/>
        <end position="458"/>
    </location>
</feature>
<comment type="subcellular location">
    <subcellularLocation>
        <location evidence="1">Cell membrane</location>
        <topology evidence="1">Multi-pass membrane protein</topology>
    </subcellularLocation>
</comment>
<dbReference type="Gene3D" id="1.20.1250.20">
    <property type="entry name" value="MFS general substrate transporter like domains"/>
    <property type="match status" value="1"/>
</dbReference>
<dbReference type="EMBL" id="CTEE01000001">
    <property type="protein sequence ID" value="CQD21198.1"/>
    <property type="molecule type" value="Genomic_DNA"/>
</dbReference>
<evidence type="ECO:0000313" key="10">
    <source>
        <dbReference type="Proteomes" id="UP000199251"/>
    </source>
</evidence>